<protein>
    <submittedName>
        <fullName evidence="1">Uncharacterized protein</fullName>
    </submittedName>
</protein>
<name>A0A1X7TXX5_AMPQE</name>
<proteinExistence type="predicted"/>
<reference evidence="1" key="1">
    <citation type="submission" date="2017-05" db="UniProtKB">
        <authorList>
            <consortium name="EnsemblMetazoa"/>
        </authorList>
    </citation>
    <scope>IDENTIFICATION</scope>
</reference>
<accession>A0A1X7TXX5</accession>
<organism evidence="1">
    <name type="scientific">Amphimedon queenslandica</name>
    <name type="common">Sponge</name>
    <dbReference type="NCBI Taxonomy" id="400682"/>
    <lineage>
        <taxon>Eukaryota</taxon>
        <taxon>Metazoa</taxon>
        <taxon>Porifera</taxon>
        <taxon>Demospongiae</taxon>
        <taxon>Heteroscleromorpha</taxon>
        <taxon>Haplosclerida</taxon>
        <taxon>Niphatidae</taxon>
        <taxon>Amphimedon</taxon>
    </lineage>
</organism>
<dbReference type="InParanoid" id="A0A1X7TXX5"/>
<dbReference type="EnsemblMetazoa" id="Aqu2.1.20239_001">
    <property type="protein sequence ID" value="Aqu2.1.20239_001"/>
    <property type="gene ID" value="Aqu2.1.20239"/>
</dbReference>
<sequence length="63" mass="6942">MAEGNGDHTEEAKNILKKSISFVLRDKGFSIASKRAQKALTCADRVLTWITDPVTLKEALNLP</sequence>
<dbReference type="AlphaFoldDB" id="A0A1X7TXX5"/>
<evidence type="ECO:0000313" key="1">
    <source>
        <dbReference type="EnsemblMetazoa" id="Aqu2.1.20239_001"/>
    </source>
</evidence>